<reference evidence="2 3" key="1">
    <citation type="submission" date="2017-06" db="EMBL/GenBank/DDBJ databases">
        <title>Cultured bacterium strain Saccharothrix yanglingensis Hhs.015.</title>
        <authorList>
            <person name="Xia Y."/>
        </authorList>
    </citation>
    <scope>NUCLEOTIDE SEQUENCE [LARGE SCALE GENOMIC DNA]</scope>
    <source>
        <strain evidence="2 3">Hhs.015</strain>
    </source>
</reference>
<protein>
    <submittedName>
        <fullName evidence="2">Uncharacterized protein</fullName>
    </submittedName>
</protein>
<gene>
    <name evidence="2" type="ORF">CKY47_12120</name>
</gene>
<comment type="caution">
    <text evidence="2">The sequence shown here is derived from an EMBL/GenBank/DDBJ whole genome shotgun (WGS) entry which is preliminary data.</text>
</comment>
<organism evidence="2 3">
    <name type="scientific">Saccharothrix yanglingensis</name>
    <dbReference type="NCBI Taxonomy" id="659496"/>
    <lineage>
        <taxon>Bacteria</taxon>
        <taxon>Bacillati</taxon>
        <taxon>Actinomycetota</taxon>
        <taxon>Actinomycetes</taxon>
        <taxon>Pseudonocardiales</taxon>
        <taxon>Pseudonocardiaceae</taxon>
        <taxon>Saccharothrix</taxon>
    </lineage>
</organism>
<proteinExistence type="predicted"/>
<name>A0ABU0WXX6_9PSEU</name>
<evidence type="ECO:0000256" key="1">
    <source>
        <dbReference type="SAM" id="MobiDB-lite"/>
    </source>
</evidence>
<feature type="compositionally biased region" description="Basic and acidic residues" evidence="1">
    <location>
        <begin position="31"/>
        <end position="41"/>
    </location>
</feature>
<evidence type="ECO:0000313" key="2">
    <source>
        <dbReference type="EMBL" id="MDQ2584708.1"/>
    </source>
</evidence>
<feature type="region of interest" description="Disordered" evidence="1">
    <location>
        <begin position="29"/>
        <end position="63"/>
    </location>
</feature>
<feature type="compositionally biased region" description="Polar residues" evidence="1">
    <location>
        <begin position="43"/>
        <end position="61"/>
    </location>
</feature>
<accession>A0ABU0WXX6</accession>
<dbReference type="Proteomes" id="UP001225605">
    <property type="component" value="Unassembled WGS sequence"/>
</dbReference>
<evidence type="ECO:0000313" key="3">
    <source>
        <dbReference type="Proteomes" id="UP001225605"/>
    </source>
</evidence>
<sequence length="132" mass="14555">MARRQDRTTLLRCTGAVGDDVHFPVHAARNAADRNTPREATADMTSTRSRLPVTRTTGVRTSDTHDAAGWCAVRARPALVHPRDRGAHGVRPCLDHRVLLVQPGPHDRFGTGAADLRRSGAPQEPKRRWRTA</sequence>
<keyword evidence="3" id="KW-1185">Reference proteome</keyword>
<feature type="region of interest" description="Disordered" evidence="1">
    <location>
        <begin position="103"/>
        <end position="132"/>
    </location>
</feature>
<dbReference type="EMBL" id="NSDM01000004">
    <property type="protein sequence ID" value="MDQ2584708.1"/>
    <property type="molecule type" value="Genomic_DNA"/>
</dbReference>